<protein>
    <recommendedName>
        <fullName evidence="6">CGL160/ATPI domain-containing protein</fullName>
    </recommendedName>
</protein>
<gene>
    <name evidence="7" type="ORF">orf00281</name>
</gene>
<evidence type="ECO:0000313" key="7">
    <source>
        <dbReference type="EMBL" id="QIZ31246.1"/>
    </source>
</evidence>
<sequence length="168" mass="18782">MSIIWKVHNHIVKASAPKSDYEKLKTKINRTTLGYGTALTSSYFIAYGAEEGVSATLGVVSSLGYIGLLARNVDNIENYSPFQKQLLVPIGTAVFETMWNNAPFGFDFDYGATLMGFLAYKAALLTVVYEEVRKMLLSTDDITFKSKEEDPREDNIKSVVIPSEDRYE</sequence>
<dbReference type="InterPro" id="IPR056309">
    <property type="entry name" value="CGL160/ATPI_dom"/>
</dbReference>
<keyword evidence="3" id="KW-1133">Transmembrane helix</keyword>
<dbReference type="GO" id="GO:0016020">
    <property type="term" value="C:membrane"/>
    <property type="evidence" value="ECO:0007669"/>
    <property type="project" value="UniProtKB-SubCell"/>
</dbReference>
<proteinExistence type="predicted"/>
<evidence type="ECO:0000256" key="3">
    <source>
        <dbReference type="ARBA" id="ARBA00022989"/>
    </source>
</evidence>
<keyword evidence="2" id="KW-0812">Transmembrane</keyword>
<accession>A0A6H1QWQ9</accession>
<evidence type="ECO:0000256" key="1">
    <source>
        <dbReference type="ARBA" id="ARBA00004141"/>
    </source>
</evidence>
<dbReference type="Pfam" id="PF24763">
    <property type="entry name" value="CGL160_C"/>
    <property type="match status" value="1"/>
</dbReference>
<dbReference type="PANTHER" id="PTHR34118:SF6">
    <property type="entry name" value="PROTEIN CONSERVED ONLY IN THE GREEN LINEAGE 160, CHLOROPLASTIC"/>
    <property type="match status" value="1"/>
</dbReference>
<dbReference type="EMBL" id="MN688676">
    <property type="protein sequence ID" value="QIZ31246.1"/>
    <property type="molecule type" value="Genomic_DNA"/>
</dbReference>
<evidence type="ECO:0000256" key="5">
    <source>
        <dbReference type="SAM" id="MobiDB-lite"/>
    </source>
</evidence>
<keyword evidence="4" id="KW-0472">Membrane</keyword>
<feature type="domain" description="CGL160/ATPI" evidence="6">
    <location>
        <begin position="12"/>
        <end position="126"/>
    </location>
</feature>
<evidence type="ECO:0000256" key="2">
    <source>
        <dbReference type="ARBA" id="ARBA00022692"/>
    </source>
</evidence>
<evidence type="ECO:0000259" key="6">
    <source>
        <dbReference type="Pfam" id="PF24763"/>
    </source>
</evidence>
<dbReference type="PANTHER" id="PTHR34118">
    <property type="entry name" value="NF-KAPPA-B INHIBITOR-LIKE PROTEIN-RELATED"/>
    <property type="match status" value="1"/>
</dbReference>
<comment type="subcellular location">
    <subcellularLocation>
        <location evidence="1">Membrane</location>
        <topology evidence="1">Multi-pass membrane protein</topology>
    </subcellularLocation>
</comment>
<reference evidence="7" key="1">
    <citation type="journal article" date="2020" name="Sci. Adv.">
        <title>Virus-host coexistence in phytoplankton through the genomic lens.</title>
        <authorList>
            <person name="Yau S."/>
            <person name="Krasovec M."/>
            <person name="Benites L.F."/>
            <person name="Rombauts S."/>
            <person name="Groussin M."/>
            <person name="Vancaester E."/>
            <person name="Aury J.M."/>
            <person name="Derelle E."/>
            <person name="Desdevises Y."/>
            <person name="Escande M.L."/>
            <person name="Grimsley N."/>
            <person name="Guy J."/>
            <person name="Moreau H."/>
            <person name="Sanchez-Brosseau S."/>
            <person name="van de Peer Y."/>
            <person name="Vandepoele K."/>
            <person name="Gourbiere S."/>
            <person name="Piganeau G."/>
        </authorList>
    </citation>
    <scope>NUCLEOTIDE SEQUENCE</scope>
    <source>
        <strain evidence="7">OmV2</strain>
    </source>
</reference>
<feature type="region of interest" description="Disordered" evidence="5">
    <location>
        <begin position="148"/>
        <end position="168"/>
    </location>
</feature>
<name>A0A6H1QWQ9_9PHYC</name>
<organism evidence="7">
    <name type="scientific">Ostreococcus mediterraneus virus 2</name>
    <dbReference type="NCBI Taxonomy" id="2726183"/>
    <lineage>
        <taxon>Viruses</taxon>
        <taxon>Varidnaviria</taxon>
        <taxon>Bamfordvirae</taxon>
        <taxon>Nucleocytoviricota</taxon>
        <taxon>Megaviricetes</taxon>
        <taxon>Algavirales</taxon>
        <taxon>Phycodnaviridae</taxon>
        <taxon>Prasinovirus</taxon>
    </lineage>
</organism>
<evidence type="ECO:0000256" key="4">
    <source>
        <dbReference type="ARBA" id="ARBA00023136"/>
    </source>
</evidence>